<proteinExistence type="predicted"/>
<dbReference type="AlphaFoldDB" id="A0A5C6F8E6"/>
<reference evidence="1 2" key="1">
    <citation type="submission" date="2019-02" db="EMBL/GenBank/DDBJ databases">
        <title>Deep-cultivation of Planctomycetes and their phenomic and genomic characterization uncovers novel biology.</title>
        <authorList>
            <person name="Wiegand S."/>
            <person name="Jogler M."/>
            <person name="Boedeker C."/>
            <person name="Pinto D."/>
            <person name="Vollmers J."/>
            <person name="Rivas-Marin E."/>
            <person name="Kohn T."/>
            <person name="Peeters S.H."/>
            <person name="Heuer A."/>
            <person name="Rast P."/>
            <person name="Oberbeckmann S."/>
            <person name="Bunk B."/>
            <person name="Jeske O."/>
            <person name="Meyerdierks A."/>
            <person name="Storesund J.E."/>
            <person name="Kallscheuer N."/>
            <person name="Luecker S."/>
            <person name="Lage O.M."/>
            <person name="Pohl T."/>
            <person name="Merkel B.J."/>
            <person name="Hornburger P."/>
            <person name="Mueller R.-W."/>
            <person name="Bruemmer F."/>
            <person name="Labrenz M."/>
            <person name="Spormann A.M."/>
            <person name="Op Den Camp H."/>
            <person name="Overmann J."/>
            <person name="Amann R."/>
            <person name="Jetten M.S.M."/>
            <person name="Mascher T."/>
            <person name="Medema M.H."/>
            <person name="Devos D.P."/>
            <person name="Kaster A.-K."/>
            <person name="Ovreas L."/>
            <person name="Rohde M."/>
            <person name="Galperin M.Y."/>
            <person name="Jogler C."/>
        </authorList>
    </citation>
    <scope>NUCLEOTIDE SEQUENCE [LARGE SCALE GENOMIC DNA]</scope>
    <source>
        <strain evidence="1 2">Poly59</strain>
    </source>
</reference>
<dbReference type="EMBL" id="SJPX01000001">
    <property type="protein sequence ID" value="TWU57678.1"/>
    <property type="molecule type" value="Genomic_DNA"/>
</dbReference>
<evidence type="ECO:0000313" key="2">
    <source>
        <dbReference type="Proteomes" id="UP000317977"/>
    </source>
</evidence>
<accession>A0A5C6F8E6</accession>
<evidence type="ECO:0000313" key="1">
    <source>
        <dbReference type="EMBL" id="TWU57678.1"/>
    </source>
</evidence>
<comment type="caution">
    <text evidence="1">The sequence shown here is derived from an EMBL/GenBank/DDBJ whole genome shotgun (WGS) entry which is preliminary data.</text>
</comment>
<dbReference type="Proteomes" id="UP000317977">
    <property type="component" value="Unassembled WGS sequence"/>
</dbReference>
<keyword evidence="2" id="KW-1185">Reference proteome</keyword>
<name>A0A5C6F8E6_9BACT</name>
<organism evidence="1 2">
    <name type="scientific">Rubripirellula reticaptiva</name>
    <dbReference type="NCBI Taxonomy" id="2528013"/>
    <lineage>
        <taxon>Bacteria</taxon>
        <taxon>Pseudomonadati</taxon>
        <taxon>Planctomycetota</taxon>
        <taxon>Planctomycetia</taxon>
        <taxon>Pirellulales</taxon>
        <taxon>Pirellulaceae</taxon>
        <taxon>Rubripirellula</taxon>
    </lineage>
</organism>
<protein>
    <submittedName>
        <fullName evidence="1">Uncharacterized protein</fullName>
    </submittedName>
</protein>
<gene>
    <name evidence="1" type="ORF">Poly59_05850</name>
</gene>
<sequence>METNEKRAAAKQAPFWSPQQRTRLNHYPTITTAGGDLFFVDCNGLIAGKRALMCPPSVVEILVCVAWLEKRVTPRKTPSIGSYAIKHAVERWSGRYIPNGAAIIGVYLAGFPQYCEGYACPLNTDVGISLPSYRRLPEASELSVEFLLAERS</sequence>